<accession>A0A2R3QDJ5</accession>
<dbReference type="EMBL" id="CP027667">
    <property type="protein sequence ID" value="AVO49842.1"/>
    <property type="molecule type" value="Genomic_DNA"/>
</dbReference>
<keyword evidence="2" id="KW-1185">Reference proteome</keyword>
<gene>
    <name evidence="1" type="ORF">C6568_11705</name>
</gene>
<name>A0A2R3QDJ5_9BURK</name>
<evidence type="ECO:0000313" key="1">
    <source>
        <dbReference type="EMBL" id="AVO49842.1"/>
    </source>
</evidence>
<dbReference type="AlphaFoldDB" id="A0A2R3QDJ5"/>
<dbReference type="Proteomes" id="UP000237925">
    <property type="component" value="Chromosome"/>
</dbReference>
<reference evidence="1 2" key="1">
    <citation type="submission" date="2018-03" db="EMBL/GenBank/DDBJ databases">
        <title>Genome sequencing of Melaminivora sp.</title>
        <authorList>
            <person name="Kim S.-J."/>
            <person name="Heo J."/>
            <person name="Ahn J.-H."/>
            <person name="Kwon S.-W."/>
        </authorList>
    </citation>
    <scope>NUCLEOTIDE SEQUENCE [LARGE SCALE GENOMIC DNA]</scope>
    <source>
        <strain evidence="1 2">SC2-9</strain>
    </source>
</reference>
<proteinExistence type="predicted"/>
<protein>
    <submittedName>
        <fullName evidence="1">Uncharacterized protein</fullName>
    </submittedName>
</protein>
<sequence>MASAVPEPPRSRHELCRFQHGDLLYRVYLQHDGEISFTVTGDTLRLGLITKEDLHWDWHWTAKLPVVQETALVVNTHAQPLKVLRTVALRLAQYLGRHRPPFFYYRIQDDARRQSLYQRLLQRHAGALRGYSRLVDEDGRFVMFTLQTEATVTP</sequence>
<dbReference type="KEGG" id="mela:C6568_11705"/>
<organism evidence="1 2">
    <name type="scientific">Melaminivora suipulveris</name>
    <dbReference type="NCBI Taxonomy" id="2109913"/>
    <lineage>
        <taxon>Bacteria</taxon>
        <taxon>Pseudomonadati</taxon>
        <taxon>Pseudomonadota</taxon>
        <taxon>Betaproteobacteria</taxon>
        <taxon>Burkholderiales</taxon>
        <taxon>Comamonadaceae</taxon>
        <taxon>Melaminivora</taxon>
    </lineage>
</organism>
<evidence type="ECO:0000313" key="2">
    <source>
        <dbReference type="Proteomes" id="UP000237925"/>
    </source>
</evidence>